<dbReference type="EMBL" id="JAIWYP010000013">
    <property type="protein sequence ID" value="KAH3719527.1"/>
    <property type="molecule type" value="Genomic_DNA"/>
</dbReference>
<comment type="caution">
    <text evidence="1">The sequence shown here is derived from an EMBL/GenBank/DDBJ whole genome shotgun (WGS) entry which is preliminary data.</text>
</comment>
<dbReference type="EMBL" id="JAIWYP010000013">
    <property type="protein sequence ID" value="KAH3719516.1"/>
    <property type="molecule type" value="Genomic_DNA"/>
</dbReference>
<accession>A0A9D4C8N7</accession>
<sequence length="58" mass="6400">MIHYWRTACSMGGKLNSLSMGKPEIIKWEVNGTAIETVSEPEHCDSVNLSDCMFPTGP</sequence>
<gene>
    <name evidence="1" type="ORF">DPMN_062353</name>
    <name evidence="2" type="ORF">DPMN_062364</name>
</gene>
<keyword evidence="3" id="KW-1185">Reference proteome</keyword>
<evidence type="ECO:0000313" key="2">
    <source>
        <dbReference type="EMBL" id="KAH3719527.1"/>
    </source>
</evidence>
<organism evidence="1 3">
    <name type="scientific">Dreissena polymorpha</name>
    <name type="common">Zebra mussel</name>
    <name type="synonym">Mytilus polymorpha</name>
    <dbReference type="NCBI Taxonomy" id="45954"/>
    <lineage>
        <taxon>Eukaryota</taxon>
        <taxon>Metazoa</taxon>
        <taxon>Spiralia</taxon>
        <taxon>Lophotrochozoa</taxon>
        <taxon>Mollusca</taxon>
        <taxon>Bivalvia</taxon>
        <taxon>Autobranchia</taxon>
        <taxon>Heteroconchia</taxon>
        <taxon>Euheterodonta</taxon>
        <taxon>Imparidentia</taxon>
        <taxon>Neoheterodontei</taxon>
        <taxon>Myida</taxon>
        <taxon>Dreissenoidea</taxon>
        <taxon>Dreissenidae</taxon>
        <taxon>Dreissena</taxon>
    </lineage>
</organism>
<dbReference type="Proteomes" id="UP000828390">
    <property type="component" value="Unassembled WGS sequence"/>
</dbReference>
<dbReference type="AlphaFoldDB" id="A0A9D4C8N7"/>
<evidence type="ECO:0000313" key="3">
    <source>
        <dbReference type="Proteomes" id="UP000828390"/>
    </source>
</evidence>
<proteinExistence type="predicted"/>
<reference evidence="1" key="1">
    <citation type="journal article" date="2019" name="bioRxiv">
        <title>The Genome of the Zebra Mussel, Dreissena polymorpha: A Resource for Invasive Species Research.</title>
        <authorList>
            <person name="McCartney M.A."/>
            <person name="Auch B."/>
            <person name="Kono T."/>
            <person name="Mallez S."/>
            <person name="Zhang Y."/>
            <person name="Obille A."/>
            <person name="Becker A."/>
            <person name="Abrahante J.E."/>
            <person name="Garbe J."/>
            <person name="Badalamenti J.P."/>
            <person name="Herman A."/>
            <person name="Mangelson H."/>
            <person name="Liachko I."/>
            <person name="Sullivan S."/>
            <person name="Sone E.D."/>
            <person name="Koren S."/>
            <person name="Silverstein K.A.T."/>
            <person name="Beckman K.B."/>
            <person name="Gohl D.M."/>
        </authorList>
    </citation>
    <scope>NUCLEOTIDE SEQUENCE</scope>
    <source>
        <strain evidence="1">Duluth1</strain>
        <tissue evidence="1">Whole animal</tissue>
    </source>
</reference>
<evidence type="ECO:0000313" key="1">
    <source>
        <dbReference type="EMBL" id="KAH3719516.1"/>
    </source>
</evidence>
<name>A0A9D4C8N7_DREPO</name>
<protein>
    <submittedName>
        <fullName evidence="1">Uncharacterized protein</fullName>
    </submittedName>
</protein>
<reference evidence="1" key="2">
    <citation type="submission" date="2020-11" db="EMBL/GenBank/DDBJ databases">
        <authorList>
            <person name="McCartney M.A."/>
            <person name="Auch B."/>
            <person name="Kono T."/>
            <person name="Mallez S."/>
            <person name="Becker A."/>
            <person name="Gohl D.M."/>
            <person name="Silverstein K.A.T."/>
            <person name="Koren S."/>
            <person name="Bechman K.B."/>
            <person name="Herman A."/>
            <person name="Abrahante J.E."/>
            <person name="Garbe J."/>
        </authorList>
    </citation>
    <scope>NUCLEOTIDE SEQUENCE</scope>
    <source>
        <strain evidence="1">Duluth1</strain>
        <tissue evidence="1">Whole animal</tissue>
    </source>
</reference>